<evidence type="ECO:0000313" key="1">
    <source>
        <dbReference type="EMBL" id="KAL0156646.1"/>
    </source>
</evidence>
<dbReference type="EMBL" id="JAMKFB020000024">
    <property type="protein sequence ID" value="KAL0156646.1"/>
    <property type="molecule type" value="Genomic_DNA"/>
</dbReference>
<protein>
    <submittedName>
        <fullName evidence="1">Uncharacterized protein</fullName>
    </submittedName>
</protein>
<keyword evidence="2" id="KW-1185">Reference proteome</keyword>
<reference evidence="1 2" key="1">
    <citation type="submission" date="2024-05" db="EMBL/GenBank/DDBJ databases">
        <title>Genome sequencing and assembly of Indian major carp, Cirrhinus mrigala (Hamilton, 1822).</title>
        <authorList>
            <person name="Mohindra V."/>
            <person name="Chowdhury L.M."/>
            <person name="Lal K."/>
            <person name="Jena J.K."/>
        </authorList>
    </citation>
    <scope>NUCLEOTIDE SEQUENCE [LARGE SCALE GENOMIC DNA]</scope>
    <source>
        <strain evidence="1">CM1030</strain>
        <tissue evidence="1">Blood</tissue>
    </source>
</reference>
<feature type="non-terminal residue" evidence="1">
    <location>
        <position position="1"/>
    </location>
</feature>
<accession>A0ABD0N6S7</accession>
<gene>
    <name evidence="1" type="ORF">M9458_047892</name>
</gene>
<dbReference type="Proteomes" id="UP001529510">
    <property type="component" value="Unassembled WGS sequence"/>
</dbReference>
<dbReference type="AlphaFoldDB" id="A0ABD0N6S7"/>
<organism evidence="1 2">
    <name type="scientific">Cirrhinus mrigala</name>
    <name type="common">Mrigala</name>
    <dbReference type="NCBI Taxonomy" id="683832"/>
    <lineage>
        <taxon>Eukaryota</taxon>
        <taxon>Metazoa</taxon>
        <taxon>Chordata</taxon>
        <taxon>Craniata</taxon>
        <taxon>Vertebrata</taxon>
        <taxon>Euteleostomi</taxon>
        <taxon>Actinopterygii</taxon>
        <taxon>Neopterygii</taxon>
        <taxon>Teleostei</taxon>
        <taxon>Ostariophysi</taxon>
        <taxon>Cypriniformes</taxon>
        <taxon>Cyprinidae</taxon>
        <taxon>Labeoninae</taxon>
        <taxon>Labeonini</taxon>
        <taxon>Cirrhinus</taxon>
    </lineage>
</organism>
<dbReference type="Gene3D" id="3.40.50.300">
    <property type="entry name" value="P-loop containing nucleotide triphosphate hydrolases"/>
    <property type="match status" value="1"/>
</dbReference>
<dbReference type="SUPFAM" id="SSF52540">
    <property type="entry name" value="P-loop containing nucleoside triphosphate hydrolases"/>
    <property type="match status" value="1"/>
</dbReference>
<dbReference type="InterPro" id="IPR027417">
    <property type="entry name" value="P-loop_NTPase"/>
</dbReference>
<sequence>TLPSVDLETEDLVRQLIHTEFKDSTVLWLAQNPFTVKHTDRLLVLNKGQAVNFDAPATLLQQGPLISQ</sequence>
<evidence type="ECO:0000313" key="2">
    <source>
        <dbReference type="Proteomes" id="UP001529510"/>
    </source>
</evidence>
<proteinExistence type="predicted"/>
<comment type="caution">
    <text evidence="1">The sequence shown here is derived from an EMBL/GenBank/DDBJ whole genome shotgun (WGS) entry which is preliminary data.</text>
</comment>
<name>A0ABD0N6S7_CIRMR</name>